<accession>A0AB39BVK3</accession>
<evidence type="ECO:0000256" key="1">
    <source>
        <dbReference type="SAM" id="Phobius"/>
    </source>
</evidence>
<dbReference type="Pfam" id="PF04982">
    <property type="entry name" value="TM_HPP"/>
    <property type="match status" value="1"/>
</dbReference>
<feature type="transmembrane region" description="Helical" evidence="1">
    <location>
        <begin position="154"/>
        <end position="176"/>
    </location>
</feature>
<dbReference type="RefSeq" id="WP_368505037.1">
    <property type="nucleotide sequence ID" value="NZ_CP162551.1"/>
</dbReference>
<sequence length="186" mass="20233">MMEKEIDKKIDAPQFNGFIHTYIMKMKGEKKSIPQVEMKEGAISATGGFLAIIVISAVAVLLGFPMVLGPMGASCLLVFAAHEGPFSQPRQILGGHLISTLAALSIWDIFGRNHLTIGITLAVILLLMLGLKMVHPPAAASGMIAINTQAGWGFLLTIMIGALLIVVLSVLYNNLFKDRQYPRQWF</sequence>
<evidence type="ECO:0000259" key="2">
    <source>
        <dbReference type="Pfam" id="PF04982"/>
    </source>
</evidence>
<dbReference type="PANTHER" id="PTHR33741">
    <property type="entry name" value="TRANSMEMBRANE PROTEIN DDB_G0269096-RELATED"/>
    <property type="match status" value="1"/>
</dbReference>
<keyword evidence="1" id="KW-1133">Transmembrane helix</keyword>
<feature type="transmembrane region" description="Helical" evidence="1">
    <location>
        <begin position="48"/>
        <end position="80"/>
    </location>
</feature>
<feature type="domain" description="HPP transmembrane region" evidence="2">
    <location>
        <begin position="35"/>
        <end position="182"/>
    </location>
</feature>
<protein>
    <submittedName>
        <fullName evidence="3">HPP family protein</fullName>
    </submittedName>
</protein>
<dbReference type="EMBL" id="CP162551">
    <property type="protein sequence ID" value="XDI37708.1"/>
    <property type="molecule type" value="Genomic_DNA"/>
</dbReference>
<dbReference type="InterPro" id="IPR058581">
    <property type="entry name" value="TM_HPP"/>
</dbReference>
<dbReference type="PANTHER" id="PTHR33741:SF5">
    <property type="entry name" value="TRANSMEMBRANE PROTEIN DDB_G0269096-RELATED"/>
    <property type="match status" value="1"/>
</dbReference>
<evidence type="ECO:0000313" key="3">
    <source>
        <dbReference type="EMBL" id="XDI37708.1"/>
    </source>
</evidence>
<gene>
    <name evidence="3" type="ORF">AB3N04_05150</name>
</gene>
<name>A0AB39BVK3_9BACI</name>
<organism evidence="3">
    <name type="scientific">Alkalihalophilus sp. As8PL</name>
    <dbReference type="NCBI Taxonomy" id="3237103"/>
    <lineage>
        <taxon>Bacteria</taxon>
        <taxon>Bacillati</taxon>
        <taxon>Bacillota</taxon>
        <taxon>Bacilli</taxon>
        <taxon>Bacillales</taxon>
        <taxon>Bacillaceae</taxon>
        <taxon>Alkalihalophilus</taxon>
    </lineage>
</organism>
<keyword evidence="1" id="KW-0472">Membrane</keyword>
<keyword evidence="1" id="KW-0812">Transmembrane</keyword>
<dbReference type="InterPro" id="IPR007065">
    <property type="entry name" value="HPP"/>
</dbReference>
<feature type="transmembrane region" description="Helical" evidence="1">
    <location>
        <begin position="92"/>
        <end position="110"/>
    </location>
</feature>
<proteinExistence type="predicted"/>
<reference evidence="3" key="1">
    <citation type="submission" date="2024-07" db="EMBL/GenBank/DDBJ databases">
        <title>Identification and characteristics of an arsenic-resistant bacterial isolate, which belongs to a novel species.</title>
        <authorList>
            <person name="Juszczyk A."/>
            <person name="Kowalczyk A."/>
            <person name="Was K."/>
            <person name="Kosowicz W."/>
            <person name="Budzyn A."/>
            <person name="Latowski D."/>
        </authorList>
    </citation>
    <scope>NUCLEOTIDE SEQUENCE</scope>
    <source>
        <strain evidence="3">As8PL</strain>
    </source>
</reference>
<dbReference type="AlphaFoldDB" id="A0AB39BVK3"/>
<feature type="transmembrane region" description="Helical" evidence="1">
    <location>
        <begin position="117"/>
        <end position="134"/>
    </location>
</feature>